<proteinExistence type="predicted"/>
<dbReference type="SUPFAM" id="SSF54695">
    <property type="entry name" value="POZ domain"/>
    <property type="match status" value="1"/>
</dbReference>
<dbReference type="GO" id="GO:0048512">
    <property type="term" value="P:circadian behavior"/>
    <property type="evidence" value="ECO:0007669"/>
    <property type="project" value="TreeGrafter"/>
</dbReference>
<dbReference type="InterPro" id="IPR052407">
    <property type="entry name" value="BTB_POZ_domain_cont_9"/>
</dbReference>
<keyword evidence="3" id="KW-1185">Reference proteome</keyword>
<dbReference type="Gene3D" id="1.25.40.420">
    <property type="match status" value="1"/>
</dbReference>
<dbReference type="eggNOG" id="KOG4350">
    <property type="taxonomic scope" value="Eukaryota"/>
</dbReference>
<name>B4G6V3_DROPE</name>
<dbReference type="PhylomeDB" id="B4G6V3"/>
<dbReference type="OMA" id="VSCDRIH"/>
<protein>
    <submittedName>
        <fullName evidence="2">GL19114</fullName>
    </submittedName>
</protein>
<dbReference type="OrthoDB" id="9997739at2759"/>
<dbReference type="SMR" id="B4G6V3"/>
<dbReference type="EMBL" id="CH479180">
    <property type="protein sequence ID" value="EDW28272.1"/>
    <property type="molecule type" value="Genomic_DNA"/>
</dbReference>
<dbReference type="Proteomes" id="UP000008744">
    <property type="component" value="Unassembled WGS sequence"/>
</dbReference>
<dbReference type="InterPro" id="IPR011705">
    <property type="entry name" value="BACK"/>
</dbReference>
<dbReference type="HOGENOM" id="CLU_004253_0_0_1"/>
<dbReference type="PANTHER" id="PTHR46306">
    <property type="entry name" value="BTB/POZ DOMAIN-CONTAINING PROTEIN 9"/>
    <property type="match status" value="1"/>
</dbReference>
<organism evidence="3">
    <name type="scientific">Drosophila persimilis</name>
    <name type="common">Fruit fly</name>
    <dbReference type="NCBI Taxonomy" id="7234"/>
    <lineage>
        <taxon>Eukaryota</taxon>
        <taxon>Metazoa</taxon>
        <taxon>Ecdysozoa</taxon>
        <taxon>Arthropoda</taxon>
        <taxon>Hexapoda</taxon>
        <taxon>Insecta</taxon>
        <taxon>Pterygota</taxon>
        <taxon>Neoptera</taxon>
        <taxon>Endopterygota</taxon>
        <taxon>Diptera</taxon>
        <taxon>Brachycera</taxon>
        <taxon>Muscomorpha</taxon>
        <taxon>Ephydroidea</taxon>
        <taxon>Drosophilidae</taxon>
        <taxon>Drosophila</taxon>
        <taxon>Sophophora</taxon>
    </lineage>
</organism>
<reference evidence="2 3" key="1">
    <citation type="journal article" date="2007" name="Nature">
        <title>Evolution of genes and genomes on the Drosophila phylogeny.</title>
        <authorList>
            <consortium name="Drosophila 12 Genomes Consortium"/>
            <person name="Clark A.G."/>
            <person name="Eisen M.B."/>
            <person name="Smith D.R."/>
            <person name="Bergman C.M."/>
            <person name="Oliver B."/>
            <person name="Markow T.A."/>
            <person name="Kaufman T.C."/>
            <person name="Kellis M."/>
            <person name="Gelbart W."/>
            <person name="Iyer V.N."/>
            <person name="Pollard D.A."/>
            <person name="Sackton T.B."/>
            <person name="Larracuente A.M."/>
            <person name="Singh N.D."/>
            <person name="Abad J.P."/>
            <person name="Abt D.N."/>
            <person name="Adryan B."/>
            <person name="Aguade M."/>
            <person name="Akashi H."/>
            <person name="Anderson W.W."/>
            <person name="Aquadro C.F."/>
            <person name="Ardell D.H."/>
            <person name="Arguello R."/>
            <person name="Artieri C.G."/>
            <person name="Barbash D.A."/>
            <person name="Barker D."/>
            <person name="Barsanti P."/>
            <person name="Batterham P."/>
            <person name="Batzoglou S."/>
            <person name="Begun D."/>
            <person name="Bhutkar A."/>
            <person name="Blanco E."/>
            <person name="Bosak S.A."/>
            <person name="Bradley R.K."/>
            <person name="Brand A.D."/>
            <person name="Brent M.R."/>
            <person name="Brooks A.N."/>
            <person name="Brown R.H."/>
            <person name="Butlin R.K."/>
            <person name="Caggese C."/>
            <person name="Calvi B.R."/>
            <person name="Bernardo de Carvalho A."/>
            <person name="Caspi A."/>
            <person name="Castrezana S."/>
            <person name="Celniker S.E."/>
            <person name="Chang J.L."/>
            <person name="Chapple C."/>
            <person name="Chatterji S."/>
            <person name="Chinwalla A."/>
            <person name="Civetta A."/>
            <person name="Clifton S.W."/>
            <person name="Comeron J.M."/>
            <person name="Costello J.C."/>
            <person name="Coyne J.A."/>
            <person name="Daub J."/>
            <person name="David R.G."/>
            <person name="Delcher A.L."/>
            <person name="Delehaunty K."/>
            <person name="Do C.B."/>
            <person name="Ebling H."/>
            <person name="Edwards K."/>
            <person name="Eickbush T."/>
            <person name="Evans J.D."/>
            <person name="Filipski A."/>
            <person name="Findeiss S."/>
            <person name="Freyhult E."/>
            <person name="Fulton L."/>
            <person name="Fulton R."/>
            <person name="Garcia A.C."/>
            <person name="Gardiner A."/>
            <person name="Garfield D.A."/>
            <person name="Garvin B.E."/>
            <person name="Gibson G."/>
            <person name="Gilbert D."/>
            <person name="Gnerre S."/>
            <person name="Godfrey J."/>
            <person name="Good R."/>
            <person name="Gotea V."/>
            <person name="Gravely B."/>
            <person name="Greenberg A.J."/>
            <person name="Griffiths-Jones S."/>
            <person name="Gross S."/>
            <person name="Guigo R."/>
            <person name="Gustafson E.A."/>
            <person name="Haerty W."/>
            <person name="Hahn M.W."/>
            <person name="Halligan D.L."/>
            <person name="Halpern A.L."/>
            <person name="Halter G.M."/>
            <person name="Han M.V."/>
            <person name="Heger A."/>
            <person name="Hillier L."/>
            <person name="Hinrichs A.S."/>
            <person name="Holmes I."/>
            <person name="Hoskins R.A."/>
            <person name="Hubisz M.J."/>
            <person name="Hultmark D."/>
            <person name="Huntley M.A."/>
            <person name="Jaffe D.B."/>
            <person name="Jagadeeshan S."/>
            <person name="Jeck W.R."/>
            <person name="Johnson J."/>
            <person name="Jones C.D."/>
            <person name="Jordan W.C."/>
            <person name="Karpen G.H."/>
            <person name="Kataoka E."/>
            <person name="Keightley P.D."/>
            <person name="Kheradpour P."/>
            <person name="Kirkness E.F."/>
            <person name="Koerich L.B."/>
            <person name="Kristiansen K."/>
            <person name="Kudrna D."/>
            <person name="Kulathinal R.J."/>
            <person name="Kumar S."/>
            <person name="Kwok R."/>
            <person name="Lander E."/>
            <person name="Langley C.H."/>
            <person name="Lapoint R."/>
            <person name="Lazzaro B.P."/>
            <person name="Lee S.J."/>
            <person name="Levesque L."/>
            <person name="Li R."/>
            <person name="Lin C.F."/>
            <person name="Lin M.F."/>
            <person name="Lindblad-Toh K."/>
            <person name="Llopart A."/>
            <person name="Long M."/>
            <person name="Low L."/>
            <person name="Lozovsky E."/>
            <person name="Lu J."/>
            <person name="Luo M."/>
            <person name="Machado C.A."/>
            <person name="Makalowski W."/>
            <person name="Marzo M."/>
            <person name="Matsuda M."/>
            <person name="Matzkin L."/>
            <person name="McAllister B."/>
            <person name="McBride C.S."/>
            <person name="McKernan B."/>
            <person name="McKernan K."/>
            <person name="Mendez-Lago M."/>
            <person name="Minx P."/>
            <person name="Mollenhauer M.U."/>
            <person name="Montooth K."/>
            <person name="Mount S.M."/>
            <person name="Mu X."/>
            <person name="Myers E."/>
            <person name="Negre B."/>
            <person name="Newfeld S."/>
            <person name="Nielsen R."/>
            <person name="Noor M.A."/>
            <person name="O'Grady P."/>
            <person name="Pachter L."/>
            <person name="Papaceit M."/>
            <person name="Parisi M.J."/>
            <person name="Parisi M."/>
            <person name="Parts L."/>
            <person name="Pedersen J.S."/>
            <person name="Pesole G."/>
            <person name="Phillippy A.M."/>
            <person name="Ponting C.P."/>
            <person name="Pop M."/>
            <person name="Porcelli D."/>
            <person name="Powell J.R."/>
            <person name="Prohaska S."/>
            <person name="Pruitt K."/>
            <person name="Puig M."/>
            <person name="Quesneville H."/>
            <person name="Ram K.R."/>
            <person name="Rand D."/>
            <person name="Rasmussen M.D."/>
            <person name="Reed L.K."/>
            <person name="Reenan R."/>
            <person name="Reily A."/>
            <person name="Remington K.A."/>
            <person name="Rieger T.T."/>
            <person name="Ritchie M.G."/>
            <person name="Robin C."/>
            <person name="Rogers Y.H."/>
            <person name="Rohde C."/>
            <person name="Rozas J."/>
            <person name="Rubenfield M.J."/>
            <person name="Ruiz A."/>
            <person name="Russo S."/>
            <person name="Salzberg S.L."/>
            <person name="Sanchez-Gracia A."/>
            <person name="Saranga D.J."/>
            <person name="Sato H."/>
            <person name="Schaeffer S.W."/>
            <person name="Schatz M.C."/>
            <person name="Schlenke T."/>
            <person name="Schwartz R."/>
            <person name="Segarra C."/>
            <person name="Singh R.S."/>
            <person name="Sirot L."/>
            <person name="Sirota M."/>
            <person name="Sisneros N.B."/>
            <person name="Smith C.D."/>
            <person name="Smith T.F."/>
            <person name="Spieth J."/>
            <person name="Stage D.E."/>
            <person name="Stark A."/>
            <person name="Stephan W."/>
            <person name="Strausberg R.L."/>
            <person name="Strempel S."/>
            <person name="Sturgill D."/>
            <person name="Sutton G."/>
            <person name="Sutton G.G."/>
            <person name="Tao W."/>
            <person name="Teichmann S."/>
            <person name="Tobari Y.N."/>
            <person name="Tomimura Y."/>
            <person name="Tsolas J.M."/>
            <person name="Valente V.L."/>
            <person name="Venter E."/>
            <person name="Venter J.C."/>
            <person name="Vicario S."/>
            <person name="Vieira F.G."/>
            <person name="Vilella A.J."/>
            <person name="Villasante A."/>
            <person name="Walenz B."/>
            <person name="Wang J."/>
            <person name="Wasserman M."/>
            <person name="Watts T."/>
            <person name="Wilson D."/>
            <person name="Wilson R.K."/>
            <person name="Wing R.A."/>
            <person name="Wolfner M.F."/>
            <person name="Wong A."/>
            <person name="Wong G.K."/>
            <person name="Wu C.I."/>
            <person name="Wu G."/>
            <person name="Yamamoto D."/>
            <person name="Yang H.P."/>
            <person name="Yang S.P."/>
            <person name="Yorke J.A."/>
            <person name="Yoshida K."/>
            <person name="Zdobnov E."/>
            <person name="Zhang P."/>
            <person name="Zhang Y."/>
            <person name="Zimin A.V."/>
            <person name="Baldwin J."/>
            <person name="Abdouelleil A."/>
            <person name="Abdulkadir J."/>
            <person name="Abebe A."/>
            <person name="Abera B."/>
            <person name="Abreu J."/>
            <person name="Acer S.C."/>
            <person name="Aftuck L."/>
            <person name="Alexander A."/>
            <person name="An P."/>
            <person name="Anderson E."/>
            <person name="Anderson S."/>
            <person name="Arachi H."/>
            <person name="Azer M."/>
            <person name="Bachantsang P."/>
            <person name="Barry A."/>
            <person name="Bayul T."/>
            <person name="Berlin A."/>
            <person name="Bessette D."/>
            <person name="Bloom T."/>
            <person name="Blye J."/>
            <person name="Boguslavskiy L."/>
            <person name="Bonnet C."/>
            <person name="Boukhgalter B."/>
            <person name="Bourzgui I."/>
            <person name="Brown A."/>
            <person name="Cahill P."/>
            <person name="Channer S."/>
            <person name="Cheshatsang Y."/>
            <person name="Chuda L."/>
            <person name="Citroen M."/>
            <person name="Collymore A."/>
            <person name="Cooke P."/>
            <person name="Costello M."/>
            <person name="D'Aco K."/>
            <person name="Daza R."/>
            <person name="De Haan G."/>
            <person name="DeGray S."/>
            <person name="DeMaso C."/>
            <person name="Dhargay N."/>
            <person name="Dooley K."/>
            <person name="Dooley E."/>
            <person name="Doricent M."/>
            <person name="Dorje P."/>
            <person name="Dorjee K."/>
            <person name="Dupes A."/>
            <person name="Elong R."/>
            <person name="Falk J."/>
            <person name="Farina A."/>
            <person name="Faro S."/>
            <person name="Ferguson D."/>
            <person name="Fisher S."/>
            <person name="Foley C.D."/>
            <person name="Franke A."/>
            <person name="Friedrich D."/>
            <person name="Gadbois L."/>
            <person name="Gearin G."/>
            <person name="Gearin C.R."/>
            <person name="Giannoukos G."/>
            <person name="Goode T."/>
            <person name="Graham J."/>
            <person name="Grandbois E."/>
            <person name="Grewal S."/>
            <person name="Gyaltsen K."/>
            <person name="Hafez N."/>
            <person name="Hagos B."/>
            <person name="Hall J."/>
            <person name="Henson C."/>
            <person name="Hollinger A."/>
            <person name="Honan T."/>
            <person name="Huard M.D."/>
            <person name="Hughes L."/>
            <person name="Hurhula B."/>
            <person name="Husby M.E."/>
            <person name="Kamat A."/>
            <person name="Kanga B."/>
            <person name="Kashin S."/>
            <person name="Khazanovich D."/>
            <person name="Kisner P."/>
            <person name="Lance K."/>
            <person name="Lara M."/>
            <person name="Lee W."/>
            <person name="Lennon N."/>
            <person name="Letendre F."/>
            <person name="LeVine R."/>
            <person name="Lipovsky A."/>
            <person name="Liu X."/>
            <person name="Liu J."/>
            <person name="Liu S."/>
            <person name="Lokyitsang T."/>
            <person name="Lokyitsang Y."/>
            <person name="Lubonja R."/>
            <person name="Lui A."/>
            <person name="MacDonald P."/>
            <person name="Magnisalis V."/>
            <person name="Maru K."/>
            <person name="Matthews C."/>
            <person name="McCusker W."/>
            <person name="McDonough S."/>
            <person name="Mehta T."/>
            <person name="Meldrim J."/>
            <person name="Meneus L."/>
            <person name="Mihai O."/>
            <person name="Mihalev A."/>
            <person name="Mihova T."/>
            <person name="Mittelman R."/>
            <person name="Mlenga V."/>
            <person name="Montmayeur A."/>
            <person name="Mulrain L."/>
            <person name="Navidi A."/>
            <person name="Naylor J."/>
            <person name="Negash T."/>
            <person name="Nguyen T."/>
            <person name="Nguyen N."/>
            <person name="Nicol R."/>
            <person name="Norbu C."/>
            <person name="Norbu N."/>
            <person name="Novod N."/>
            <person name="O'Neill B."/>
            <person name="Osman S."/>
            <person name="Markiewicz E."/>
            <person name="Oyono O.L."/>
            <person name="Patti C."/>
            <person name="Phunkhang P."/>
            <person name="Pierre F."/>
            <person name="Priest M."/>
            <person name="Raghuraman S."/>
            <person name="Rege F."/>
            <person name="Reyes R."/>
            <person name="Rise C."/>
            <person name="Rogov P."/>
            <person name="Ross K."/>
            <person name="Ryan E."/>
            <person name="Settipalli S."/>
            <person name="Shea T."/>
            <person name="Sherpa N."/>
            <person name="Shi L."/>
            <person name="Shih D."/>
            <person name="Sparrow T."/>
            <person name="Spaulding J."/>
            <person name="Stalker J."/>
            <person name="Stange-Thomann N."/>
            <person name="Stavropoulos S."/>
            <person name="Stone C."/>
            <person name="Strader C."/>
            <person name="Tesfaye S."/>
            <person name="Thomson T."/>
            <person name="Thoulutsang Y."/>
            <person name="Thoulutsang D."/>
            <person name="Topham K."/>
            <person name="Topping I."/>
            <person name="Tsamla T."/>
            <person name="Vassiliev H."/>
            <person name="Vo A."/>
            <person name="Wangchuk T."/>
            <person name="Wangdi T."/>
            <person name="Weiand M."/>
            <person name="Wilkinson J."/>
            <person name="Wilson A."/>
            <person name="Yadav S."/>
            <person name="Young G."/>
            <person name="Yu Q."/>
            <person name="Zembek L."/>
            <person name="Zhong D."/>
            <person name="Zimmer A."/>
            <person name="Zwirko Z."/>
            <person name="Jaffe D.B."/>
            <person name="Alvarez P."/>
            <person name="Brockman W."/>
            <person name="Butler J."/>
            <person name="Chin C."/>
            <person name="Gnerre S."/>
            <person name="Grabherr M."/>
            <person name="Kleber M."/>
            <person name="Mauceli E."/>
            <person name="MacCallum I."/>
        </authorList>
    </citation>
    <scope>NUCLEOTIDE SEQUENCE [LARGE SCALE GENOMIC DNA]</scope>
    <source>
        <strain evidence="3">MSH-3 / Tucson 14011-0111.49</strain>
    </source>
</reference>
<evidence type="ECO:0000313" key="2">
    <source>
        <dbReference type="EMBL" id="EDW28272.1"/>
    </source>
</evidence>
<evidence type="ECO:0000259" key="1">
    <source>
        <dbReference type="PROSITE" id="PS50097"/>
    </source>
</evidence>
<dbReference type="SMART" id="SM00225">
    <property type="entry name" value="BTB"/>
    <property type="match status" value="1"/>
</dbReference>
<dbReference type="InterPro" id="IPR011333">
    <property type="entry name" value="SKP1/BTB/POZ_sf"/>
</dbReference>
<dbReference type="GO" id="GO:0005737">
    <property type="term" value="C:cytoplasm"/>
    <property type="evidence" value="ECO:0007669"/>
    <property type="project" value="TreeGrafter"/>
</dbReference>
<dbReference type="Gene3D" id="2.60.120.260">
    <property type="entry name" value="Galactose-binding domain-like"/>
    <property type="match status" value="1"/>
</dbReference>
<accession>B4G6V3</accession>
<dbReference type="Pfam" id="PF07707">
    <property type="entry name" value="BACK"/>
    <property type="match status" value="1"/>
</dbReference>
<dbReference type="GO" id="GO:0050804">
    <property type="term" value="P:modulation of chemical synaptic transmission"/>
    <property type="evidence" value="ECO:0007669"/>
    <property type="project" value="TreeGrafter"/>
</dbReference>
<dbReference type="Gene3D" id="3.30.710.10">
    <property type="entry name" value="Potassium Channel Kv1.1, Chain A"/>
    <property type="match status" value="1"/>
</dbReference>
<dbReference type="AlphaFoldDB" id="B4G6V3"/>
<gene>
    <name evidence="2" type="primary">Dper\GL19114</name>
    <name evidence="2" type="ORF">Dper_GL19114</name>
</gene>
<dbReference type="PANTHER" id="PTHR46306:SF1">
    <property type="entry name" value="BTB_POZ DOMAIN-CONTAINING PROTEIN 9"/>
    <property type="match status" value="1"/>
</dbReference>
<dbReference type="Pfam" id="PF00651">
    <property type="entry name" value="BTB"/>
    <property type="match status" value="1"/>
</dbReference>
<sequence length="422" mass="47910">MTSCPESNETFSASVTYNRRCPEHENENENENDNEYTTIIFADRVLSVLGHLCMNELYSDVSFVVEGQRVPAHCMILAARCEYFRALLYGPLAESKERPIPLPQVPLEAFKVILGYLYSGELRIPKMNLDASVKVLSLANMYCLAEVESVVTKHMIQNLKTSNVLMVLDESRRYNLNELAKECLKLVDRNSSDLLKHYSFRVLSKESLEEVLRRDTFVAPEVDIFGAVYKWSLLNPDVDINSVVSLVRLPLMTVEHLLRVVRPTRIVEPEKLLDAIASGIAPVNLPYRAVVCPGVDVTASEKHTYRWTINSNELSIELSCWYKINTLHILGTYDHTVNALSCAAEVSCDRIHWERVGNGRFQLSQTWQIIRFPAQAVRSVRIVHPETGRKDLINYVMQLKAILEDTVPEDPVGQCLTVETPV</sequence>
<dbReference type="InterPro" id="IPR000210">
    <property type="entry name" value="BTB/POZ_dom"/>
</dbReference>
<dbReference type="PROSITE" id="PS50097">
    <property type="entry name" value="BTB"/>
    <property type="match status" value="1"/>
</dbReference>
<dbReference type="SMART" id="SM00875">
    <property type="entry name" value="BACK"/>
    <property type="match status" value="1"/>
</dbReference>
<dbReference type="GO" id="GO:0008344">
    <property type="term" value="P:adult locomotory behavior"/>
    <property type="evidence" value="ECO:0007669"/>
    <property type="project" value="TreeGrafter"/>
</dbReference>
<evidence type="ECO:0000313" key="3">
    <source>
        <dbReference type="Proteomes" id="UP000008744"/>
    </source>
</evidence>
<feature type="domain" description="BTB" evidence="1">
    <location>
        <begin position="59"/>
        <end position="126"/>
    </location>
</feature>